<dbReference type="AlphaFoldDB" id="A0A059BYC1"/>
<proteinExistence type="predicted"/>
<organism evidence="1">
    <name type="scientific">Eucalyptus grandis</name>
    <name type="common">Flooded gum</name>
    <dbReference type="NCBI Taxonomy" id="71139"/>
    <lineage>
        <taxon>Eukaryota</taxon>
        <taxon>Viridiplantae</taxon>
        <taxon>Streptophyta</taxon>
        <taxon>Embryophyta</taxon>
        <taxon>Tracheophyta</taxon>
        <taxon>Spermatophyta</taxon>
        <taxon>Magnoliopsida</taxon>
        <taxon>eudicotyledons</taxon>
        <taxon>Gunneridae</taxon>
        <taxon>Pentapetalae</taxon>
        <taxon>rosids</taxon>
        <taxon>malvids</taxon>
        <taxon>Myrtales</taxon>
        <taxon>Myrtaceae</taxon>
        <taxon>Myrtoideae</taxon>
        <taxon>Eucalypteae</taxon>
        <taxon>Eucalyptus</taxon>
    </lineage>
</organism>
<dbReference type="InParanoid" id="A0A059BYC1"/>
<accession>A0A059BYC1</accession>
<gene>
    <name evidence="1" type="ORF">EUGRSUZ_F04335</name>
</gene>
<evidence type="ECO:0000313" key="1">
    <source>
        <dbReference type="EMBL" id="KCW71238.1"/>
    </source>
</evidence>
<reference evidence="1" key="1">
    <citation type="submission" date="2013-07" db="EMBL/GenBank/DDBJ databases">
        <title>The genome of Eucalyptus grandis.</title>
        <authorList>
            <person name="Schmutz J."/>
            <person name="Hayes R."/>
            <person name="Myburg A."/>
            <person name="Tuskan G."/>
            <person name="Grattapaglia D."/>
            <person name="Rokhsar D.S."/>
        </authorList>
    </citation>
    <scope>NUCLEOTIDE SEQUENCE</scope>
    <source>
        <tissue evidence="1">Leaf extractions</tissue>
    </source>
</reference>
<dbReference type="Gramene" id="KCW71238">
    <property type="protein sequence ID" value="KCW71238"/>
    <property type="gene ID" value="EUGRSUZ_F04335"/>
</dbReference>
<dbReference type="EMBL" id="KK198758">
    <property type="protein sequence ID" value="KCW71238.1"/>
    <property type="molecule type" value="Genomic_DNA"/>
</dbReference>
<sequence length="82" mass="9528">MQSAICLFPSQDRPSEQKLNFVSFNHYKNYYGDAIMGQSSINLVYQMSITKMRMLHCVNTRGKIVMREAHSYTCHGDLRMFG</sequence>
<name>A0A059BYC1_EUCGR</name>
<protein>
    <submittedName>
        <fullName evidence="1">Uncharacterized protein</fullName>
    </submittedName>
</protein>